<evidence type="ECO:0000256" key="1">
    <source>
        <dbReference type="ARBA" id="ARBA00023015"/>
    </source>
</evidence>
<evidence type="ECO:0000259" key="6">
    <source>
        <dbReference type="Pfam" id="PF02042"/>
    </source>
</evidence>
<feature type="compositionally biased region" description="Low complexity" evidence="5">
    <location>
        <begin position="245"/>
        <end position="261"/>
    </location>
</feature>
<evidence type="ECO:0000313" key="8">
    <source>
        <dbReference type="Proteomes" id="UP000444721"/>
    </source>
</evidence>
<dbReference type="OrthoDB" id="10426637at2759"/>
<accession>A0A6A5BKX5</accession>
<dbReference type="RefSeq" id="XP_044559417.1">
    <property type="nucleotide sequence ID" value="XM_044709784.1"/>
</dbReference>
<keyword evidence="8" id="KW-1185">Reference proteome</keyword>
<sequence length="261" mass="28868">MTKATYQTATMVASTSPLRLNMNNSNTANHNSTSSFSTPIHAVRCQDTHAPDNSSMNSRRNSTTSSSTNGTNTCKSTVSSKSSNSLSSTSTGIEKQSKRKTNSKLKEFTTVFDIKKTSVSFVSRNGDEPKKTRRAQASITKEEILRVLHLSQTQACNQIGCSLSTLKRRFYELKDDMGLQRWPQFYEEIKDLPIFPQVYPMCLEFILNREDEDPITTSSMQQQQFSSSSSSCSASLNKMNRKVATSPSTNTSSSSSSSPVQ</sequence>
<evidence type="ECO:0000256" key="5">
    <source>
        <dbReference type="SAM" id="MobiDB-lite"/>
    </source>
</evidence>
<dbReference type="VEuPathDB" id="AmoebaDB:NfTy_077690"/>
<protein>
    <recommendedName>
        <fullName evidence="6">RWP-RK domain-containing protein</fullName>
    </recommendedName>
</protein>
<feature type="compositionally biased region" description="Low complexity" evidence="5">
    <location>
        <begin position="53"/>
        <end position="91"/>
    </location>
</feature>
<name>A0A6A5BKX5_NAEFO</name>
<dbReference type="VEuPathDB" id="AmoebaDB:NF0021530"/>
<dbReference type="Pfam" id="PF02042">
    <property type="entry name" value="RWP-RK"/>
    <property type="match status" value="1"/>
</dbReference>
<feature type="region of interest" description="Disordered" evidence="5">
    <location>
        <begin position="216"/>
        <end position="261"/>
    </location>
</feature>
<dbReference type="AlphaFoldDB" id="A0A6A5BKX5"/>
<organism evidence="7 8">
    <name type="scientific">Naegleria fowleri</name>
    <name type="common">Brain eating amoeba</name>
    <dbReference type="NCBI Taxonomy" id="5763"/>
    <lineage>
        <taxon>Eukaryota</taxon>
        <taxon>Discoba</taxon>
        <taxon>Heterolobosea</taxon>
        <taxon>Tetramitia</taxon>
        <taxon>Eutetramitia</taxon>
        <taxon>Vahlkampfiidae</taxon>
        <taxon>Naegleria</taxon>
    </lineage>
</organism>
<reference evidence="7 8" key="1">
    <citation type="journal article" date="2019" name="Sci. Rep.">
        <title>Nanopore sequencing improves the draft genome of the human pathogenic amoeba Naegleria fowleri.</title>
        <authorList>
            <person name="Liechti N."/>
            <person name="Schurch N."/>
            <person name="Bruggmann R."/>
            <person name="Wittwer M."/>
        </authorList>
    </citation>
    <scope>NUCLEOTIDE SEQUENCE [LARGE SCALE GENOMIC DNA]</scope>
    <source>
        <strain evidence="7 8">ATCC 30894</strain>
    </source>
</reference>
<feature type="region of interest" description="Disordered" evidence="5">
    <location>
        <begin position="47"/>
        <end position="100"/>
    </location>
</feature>
<evidence type="ECO:0000313" key="7">
    <source>
        <dbReference type="EMBL" id="KAF0974704.1"/>
    </source>
</evidence>
<keyword evidence="4" id="KW-0539">Nucleus</keyword>
<gene>
    <name evidence="7" type="ORF">FDP41_006178</name>
</gene>
<feature type="compositionally biased region" description="Low complexity" evidence="5">
    <location>
        <begin position="21"/>
        <end position="36"/>
    </location>
</feature>
<dbReference type="GO" id="GO:0003677">
    <property type="term" value="F:DNA binding"/>
    <property type="evidence" value="ECO:0007669"/>
    <property type="project" value="UniProtKB-KW"/>
</dbReference>
<feature type="domain" description="RWP-RK" evidence="6">
    <location>
        <begin position="138"/>
        <end position="184"/>
    </location>
</feature>
<keyword evidence="2" id="KW-0238">DNA-binding</keyword>
<proteinExistence type="predicted"/>
<evidence type="ECO:0000256" key="4">
    <source>
        <dbReference type="ARBA" id="ARBA00023242"/>
    </source>
</evidence>
<dbReference type="InterPro" id="IPR003035">
    <property type="entry name" value="RWP-RK_dom"/>
</dbReference>
<comment type="caution">
    <text evidence="7">The sequence shown here is derived from an EMBL/GenBank/DDBJ whole genome shotgun (WGS) entry which is preliminary data.</text>
</comment>
<dbReference type="EMBL" id="VFQX01000051">
    <property type="protein sequence ID" value="KAF0974704.1"/>
    <property type="molecule type" value="Genomic_DNA"/>
</dbReference>
<feature type="compositionally biased region" description="Low complexity" evidence="5">
    <location>
        <begin position="218"/>
        <end position="235"/>
    </location>
</feature>
<dbReference type="GeneID" id="68113396"/>
<keyword evidence="1" id="KW-0805">Transcription regulation</keyword>
<keyword evidence="3" id="KW-0804">Transcription</keyword>
<evidence type="ECO:0000256" key="3">
    <source>
        <dbReference type="ARBA" id="ARBA00023163"/>
    </source>
</evidence>
<dbReference type="Proteomes" id="UP000444721">
    <property type="component" value="Unassembled WGS sequence"/>
</dbReference>
<dbReference type="VEuPathDB" id="AmoebaDB:FDP41_006178"/>
<evidence type="ECO:0000256" key="2">
    <source>
        <dbReference type="ARBA" id="ARBA00023125"/>
    </source>
</evidence>
<feature type="region of interest" description="Disordered" evidence="5">
    <location>
        <begin position="17"/>
        <end position="36"/>
    </location>
</feature>